<dbReference type="SUPFAM" id="SSF103088">
    <property type="entry name" value="OmpA-like"/>
    <property type="match status" value="1"/>
</dbReference>
<dbReference type="InterPro" id="IPR006664">
    <property type="entry name" value="OMP_bac"/>
</dbReference>
<protein>
    <submittedName>
        <fullName evidence="4">OmpA family protein</fullName>
    </submittedName>
</protein>
<evidence type="ECO:0000256" key="3">
    <source>
        <dbReference type="ARBA" id="ARBA00023237"/>
    </source>
</evidence>
<evidence type="ECO:0000256" key="2">
    <source>
        <dbReference type="ARBA" id="ARBA00023136"/>
    </source>
</evidence>
<dbReference type="Gene3D" id="3.30.1330.60">
    <property type="entry name" value="OmpA-like domain"/>
    <property type="match status" value="1"/>
</dbReference>
<keyword evidence="3" id="KW-0998">Cell outer membrane</keyword>
<reference evidence="4 5" key="1">
    <citation type="submission" date="2017-05" db="EMBL/GenBank/DDBJ databases">
        <title>High clonality and local adaptation shapes Vibrionaceae linages within an endangered oasis.</title>
        <authorList>
            <person name="Vazquez-Rosas-Landa M."/>
        </authorList>
    </citation>
    <scope>NUCLEOTIDE SEQUENCE [LARGE SCALE GENOMIC DNA]</scope>
    <source>
        <strain evidence="4 5">P46_P4S1P180</strain>
    </source>
</reference>
<gene>
    <name evidence="4" type="ORF">CAG72_19575</name>
</gene>
<dbReference type="InterPro" id="IPR050330">
    <property type="entry name" value="Bact_OuterMem_StrucFunc"/>
</dbReference>
<dbReference type="PANTHER" id="PTHR30329:SF21">
    <property type="entry name" value="LIPOPROTEIN YIAD-RELATED"/>
    <property type="match status" value="1"/>
</dbReference>
<organism evidence="4 5">
    <name type="scientific">Photobacterium halotolerans</name>
    <dbReference type="NCBI Taxonomy" id="265726"/>
    <lineage>
        <taxon>Bacteria</taxon>
        <taxon>Pseudomonadati</taxon>
        <taxon>Pseudomonadota</taxon>
        <taxon>Gammaproteobacteria</taxon>
        <taxon>Vibrionales</taxon>
        <taxon>Vibrionaceae</taxon>
        <taxon>Photobacterium</taxon>
    </lineage>
</organism>
<dbReference type="PROSITE" id="PS51123">
    <property type="entry name" value="OMPA_2"/>
    <property type="match status" value="1"/>
</dbReference>
<dbReference type="InterPro" id="IPR036737">
    <property type="entry name" value="OmpA-like_sf"/>
</dbReference>
<evidence type="ECO:0000313" key="4">
    <source>
        <dbReference type="EMBL" id="NAW67399.1"/>
    </source>
</evidence>
<comment type="subcellular location">
    <subcellularLocation>
        <location evidence="1">Cell outer membrane</location>
    </subcellularLocation>
</comment>
<dbReference type="Pfam" id="PF00691">
    <property type="entry name" value="OmpA"/>
    <property type="match status" value="1"/>
</dbReference>
<dbReference type="PRINTS" id="PR01021">
    <property type="entry name" value="OMPADOMAIN"/>
</dbReference>
<dbReference type="OrthoDB" id="5814917at2"/>
<comment type="caution">
    <text evidence="4">The sequence shown here is derived from an EMBL/GenBank/DDBJ whole genome shotgun (WGS) entry which is preliminary data.</text>
</comment>
<evidence type="ECO:0000313" key="5">
    <source>
        <dbReference type="Proteomes" id="UP000465712"/>
    </source>
</evidence>
<sequence>MLTLSAYIREKCLHIILLSGLLIMAGCATQEEAEPPPAATGTPATVEEVAEPPPPPKAILTEIPEVSETVFFDTGSFEISQREQLKIDPIAVRLRQHPDSNVIIIGHSSESDNEEDNMALSYERAFSVAIYIASVFGIAEERIQVVAQGNGDPATSGSNSRVEVISPETVVRTLNASDEDGKF</sequence>
<dbReference type="RefSeq" id="WP_081669193.1">
    <property type="nucleotide sequence ID" value="NZ_WXWU01000060.1"/>
</dbReference>
<name>A0A7X5BKN9_9GAMM</name>
<dbReference type="AlphaFoldDB" id="A0A7X5BKN9"/>
<dbReference type="GO" id="GO:0009279">
    <property type="term" value="C:cell outer membrane"/>
    <property type="evidence" value="ECO:0007669"/>
    <property type="project" value="UniProtKB-SubCell"/>
</dbReference>
<dbReference type="PANTHER" id="PTHR30329">
    <property type="entry name" value="STATOR ELEMENT OF FLAGELLAR MOTOR COMPLEX"/>
    <property type="match status" value="1"/>
</dbReference>
<accession>A0A7X5BKN9</accession>
<dbReference type="EMBL" id="WXWW01000279">
    <property type="protein sequence ID" value="NAW67399.1"/>
    <property type="molecule type" value="Genomic_DNA"/>
</dbReference>
<dbReference type="Proteomes" id="UP000465712">
    <property type="component" value="Unassembled WGS sequence"/>
</dbReference>
<evidence type="ECO:0000256" key="1">
    <source>
        <dbReference type="ARBA" id="ARBA00004442"/>
    </source>
</evidence>
<proteinExistence type="predicted"/>
<dbReference type="CDD" id="cd07185">
    <property type="entry name" value="OmpA_C-like"/>
    <property type="match status" value="1"/>
</dbReference>
<dbReference type="InterPro" id="IPR006665">
    <property type="entry name" value="OmpA-like"/>
</dbReference>
<keyword evidence="2" id="KW-0472">Membrane</keyword>